<feature type="compositionally biased region" description="Polar residues" evidence="3">
    <location>
        <begin position="331"/>
        <end position="351"/>
    </location>
</feature>
<gene>
    <name evidence="5" type="ORF">CIK00_20700</name>
</gene>
<keyword evidence="2" id="KW-0184">Conjugation</keyword>
<evidence type="ECO:0000259" key="4">
    <source>
        <dbReference type="Pfam" id="PF03389"/>
    </source>
</evidence>
<feature type="compositionally biased region" description="Basic and acidic residues" evidence="3">
    <location>
        <begin position="319"/>
        <end position="330"/>
    </location>
</feature>
<dbReference type="EMBL" id="NPIB01000046">
    <property type="protein sequence ID" value="PLC56015.1"/>
    <property type="molecule type" value="Genomic_DNA"/>
</dbReference>
<feature type="compositionally biased region" description="Basic and acidic residues" evidence="3">
    <location>
        <begin position="283"/>
        <end position="292"/>
    </location>
</feature>
<accession>A0A2N4ULX6</accession>
<reference evidence="5 6" key="1">
    <citation type="journal article" date="2018" name="Syst. Appl. Microbiol.">
        <title>Photobacterium carnosum sp. nov., isolated from spoiled modified atmosphere packaged poultry meat.</title>
        <authorList>
            <person name="Hilgarth M."/>
            <person name="Fuertes S."/>
            <person name="Ehrmann M."/>
            <person name="Vogel R.F."/>
        </authorList>
    </citation>
    <scope>NUCLEOTIDE SEQUENCE [LARGE SCALE GENOMIC DNA]</scope>
    <source>
        <strain evidence="5 6">TMW 2.2021</strain>
    </source>
</reference>
<keyword evidence="6" id="KW-1185">Reference proteome</keyword>
<dbReference type="InterPro" id="IPR005053">
    <property type="entry name" value="MobA_MobL"/>
</dbReference>
<dbReference type="Gene3D" id="3.30.930.30">
    <property type="match status" value="1"/>
</dbReference>
<dbReference type="Proteomes" id="UP000234420">
    <property type="component" value="Unassembled WGS sequence"/>
</dbReference>
<comment type="similarity">
    <text evidence="1">Belongs to the MobA/MobL family.</text>
</comment>
<feature type="domain" description="MobA/MobL protein" evidence="4">
    <location>
        <begin position="17"/>
        <end position="218"/>
    </location>
</feature>
<name>A0A2N4ULX6_9GAMM</name>
<feature type="region of interest" description="Disordered" evidence="3">
    <location>
        <begin position="261"/>
        <end position="358"/>
    </location>
</feature>
<sequence>MAIYHCSVKPICRSAGQSSCASSAYRSAEKIKDERTEIIHDYTRKKAVDFTALIGWNNDRSSLWNTAEKAEKRKDATVSREYELALPKELSNDEKISLVLDYSTWIYERHNVAVDVCVHQIDSDNPHAHIMTTTRSTDGDLLGDKVPREWSDTKRKQHGLLGRKNDLIEAREVWAAHCNKALEKNNFNERVSHLSLSDQGIQRVPQIHVGYVAKEMEKAGLCSIRGERNREIIRNNQPPIVRDRKNLSKAIHLDRLLKRNSHDQLCGNPQIDDKGESNNQGNRKQDRWKENILRNINRHRHGSSVRKLSDIASSLPRMPQRDLYDRERQRQPNNPSMLLQPTKRNNVGFNEQETDRVLRRRESSEQLGTFDIKYKYNKAKHTFNMTINGKMPLDVVTNAQLKAIQSSDKILLRVDFDDLQRGEIPLNKTLGEMPRFKTLNSELKEVEKVEITRGFTM</sequence>
<evidence type="ECO:0000313" key="6">
    <source>
        <dbReference type="Proteomes" id="UP000234420"/>
    </source>
</evidence>
<organism evidence="5 6">
    <name type="scientific">Photobacterium carnosum</name>
    <dbReference type="NCBI Taxonomy" id="2023717"/>
    <lineage>
        <taxon>Bacteria</taxon>
        <taxon>Pseudomonadati</taxon>
        <taxon>Pseudomonadota</taxon>
        <taxon>Gammaproteobacteria</taxon>
        <taxon>Vibrionales</taxon>
        <taxon>Vibrionaceae</taxon>
        <taxon>Photobacterium</taxon>
    </lineage>
</organism>
<evidence type="ECO:0000256" key="3">
    <source>
        <dbReference type="SAM" id="MobiDB-lite"/>
    </source>
</evidence>
<dbReference type="RefSeq" id="WP_101770422.1">
    <property type="nucleotide sequence ID" value="NZ_NPIB01000046.1"/>
</dbReference>
<evidence type="ECO:0000256" key="2">
    <source>
        <dbReference type="ARBA" id="ARBA00022971"/>
    </source>
</evidence>
<evidence type="ECO:0000256" key="1">
    <source>
        <dbReference type="ARBA" id="ARBA00010873"/>
    </source>
</evidence>
<evidence type="ECO:0000313" key="5">
    <source>
        <dbReference type="EMBL" id="PLC56015.1"/>
    </source>
</evidence>
<comment type="caution">
    <text evidence="5">The sequence shown here is derived from an EMBL/GenBank/DDBJ whole genome shotgun (WGS) entry which is preliminary data.</text>
</comment>
<proteinExistence type="inferred from homology"/>
<dbReference type="AlphaFoldDB" id="A0A2N4ULX6"/>
<dbReference type="Pfam" id="PF03389">
    <property type="entry name" value="MobA_MobL"/>
    <property type="match status" value="1"/>
</dbReference>
<protein>
    <recommendedName>
        <fullName evidence="4">MobA/MobL protein domain-containing protein</fullName>
    </recommendedName>
</protein>